<keyword evidence="2" id="KW-1185">Reference proteome</keyword>
<protein>
    <submittedName>
        <fullName evidence="1">Uncharacterized protein</fullName>
    </submittedName>
</protein>
<comment type="caution">
    <text evidence="1">The sequence shown here is derived from an EMBL/GenBank/DDBJ whole genome shotgun (WGS) entry which is preliminary data.</text>
</comment>
<reference evidence="1" key="1">
    <citation type="submission" date="2020-03" db="EMBL/GenBank/DDBJ databases">
        <authorList>
            <person name="Weist P."/>
        </authorList>
    </citation>
    <scope>NUCLEOTIDE SEQUENCE</scope>
</reference>
<name>A0A9N7YVQ5_PLEPL</name>
<gene>
    <name evidence="1" type="ORF">PLEPLA_LOCUS29422</name>
</gene>
<evidence type="ECO:0000313" key="1">
    <source>
        <dbReference type="EMBL" id="CAB1441671.1"/>
    </source>
</evidence>
<proteinExistence type="predicted"/>
<accession>A0A9N7YVQ5</accession>
<sequence length="103" mass="11971">MGIRHGSNCLPDFRVRDIFSLSPTHGSMARRDILPNWKECSSPQKHEEMASEEINGGERNYLLDVAAHYSADRALWIAPLLRRNRWDDERCPPVEEYVNTFDI</sequence>
<dbReference type="EMBL" id="CADEAL010002680">
    <property type="protein sequence ID" value="CAB1441671.1"/>
    <property type="molecule type" value="Genomic_DNA"/>
</dbReference>
<organism evidence="1 2">
    <name type="scientific">Pleuronectes platessa</name>
    <name type="common">European plaice</name>
    <dbReference type="NCBI Taxonomy" id="8262"/>
    <lineage>
        <taxon>Eukaryota</taxon>
        <taxon>Metazoa</taxon>
        <taxon>Chordata</taxon>
        <taxon>Craniata</taxon>
        <taxon>Vertebrata</taxon>
        <taxon>Euteleostomi</taxon>
        <taxon>Actinopterygii</taxon>
        <taxon>Neopterygii</taxon>
        <taxon>Teleostei</taxon>
        <taxon>Neoteleostei</taxon>
        <taxon>Acanthomorphata</taxon>
        <taxon>Carangaria</taxon>
        <taxon>Pleuronectiformes</taxon>
        <taxon>Pleuronectoidei</taxon>
        <taxon>Pleuronectidae</taxon>
        <taxon>Pleuronectes</taxon>
    </lineage>
</organism>
<dbReference type="AlphaFoldDB" id="A0A9N7YVQ5"/>
<dbReference type="Proteomes" id="UP001153269">
    <property type="component" value="Unassembled WGS sequence"/>
</dbReference>
<evidence type="ECO:0000313" key="2">
    <source>
        <dbReference type="Proteomes" id="UP001153269"/>
    </source>
</evidence>